<keyword evidence="2" id="KW-1185">Reference proteome</keyword>
<reference evidence="1" key="1">
    <citation type="submission" date="2023-07" db="EMBL/GenBank/DDBJ databases">
        <title>Black Yeasts Isolated from many extreme environments.</title>
        <authorList>
            <person name="Coleine C."/>
            <person name="Stajich J.E."/>
            <person name="Selbmann L."/>
        </authorList>
    </citation>
    <scope>NUCLEOTIDE SEQUENCE</scope>
    <source>
        <strain evidence="1">CCFEE 5714</strain>
    </source>
</reference>
<organism evidence="1 2">
    <name type="scientific">Vermiconidia calcicola</name>
    <dbReference type="NCBI Taxonomy" id="1690605"/>
    <lineage>
        <taxon>Eukaryota</taxon>
        <taxon>Fungi</taxon>
        <taxon>Dikarya</taxon>
        <taxon>Ascomycota</taxon>
        <taxon>Pezizomycotina</taxon>
        <taxon>Dothideomycetes</taxon>
        <taxon>Dothideomycetidae</taxon>
        <taxon>Mycosphaerellales</taxon>
        <taxon>Extremaceae</taxon>
        <taxon>Vermiconidia</taxon>
    </lineage>
</organism>
<comment type="caution">
    <text evidence="1">The sequence shown here is derived from an EMBL/GenBank/DDBJ whole genome shotgun (WGS) entry which is preliminary data.</text>
</comment>
<evidence type="ECO:0000313" key="1">
    <source>
        <dbReference type="EMBL" id="KAK3698019.1"/>
    </source>
</evidence>
<protein>
    <submittedName>
        <fullName evidence="1">Uncharacterized protein</fullName>
    </submittedName>
</protein>
<sequence length="193" mass="21776">MAQMSRYNQVDLFGGAITSSLPSTFADVSEIRQVPDNQEVYLDKDGFSSIVIDILERVEKPDFEALQFHLRDIVEEDAGETKVWTTGAAHFSKLPQGTPAYTLFATSPPGFKQRGRANEPDFVGILLTMIRLEQQKTDIIVAVNVPHIAGQYEPAEVDPEKSKHGRLLDAAIQHRQKLMETFEIKDWDLFVQE</sequence>
<dbReference type="Proteomes" id="UP001281147">
    <property type="component" value="Unassembled WGS sequence"/>
</dbReference>
<accession>A0ACC3MKV4</accession>
<dbReference type="EMBL" id="JAUTXU010000216">
    <property type="protein sequence ID" value="KAK3698019.1"/>
    <property type="molecule type" value="Genomic_DNA"/>
</dbReference>
<gene>
    <name evidence="1" type="ORF">LTR37_017135</name>
</gene>
<proteinExistence type="predicted"/>
<name>A0ACC3MKV4_9PEZI</name>
<evidence type="ECO:0000313" key="2">
    <source>
        <dbReference type="Proteomes" id="UP001281147"/>
    </source>
</evidence>